<dbReference type="InterPro" id="IPR012910">
    <property type="entry name" value="Plug_dom"/>
</dbReference>
<evidence type="ECO:0000259" key="8">
    <source>
        <dbReference type="Pfam" id="PF07660"/>
    </source>
</evidence>
<feature type="domain" description="Secretin/TonB short N-terminal" evidence="8">
    <location>
        <begin position="68"/>
        <end position="119"/>
    </location>
</feature>
<dbReference type="NCBIfam" id="TIGR04057">
    <property type="entry name" value="SusC_RagA_signa"/>
    <property type="match status" value="1"/>
</dbReference>
<dbReference type="FunFam" id="2.170.130.10:FF:000003">
    <property type="entry name" value="SusC/RagA family TonB-linked outer membrane protein"/>
    <property type="match status" value="1"/>
</dbReference>
<dbReference type="InterPro" id="IPR023997">
    <property type="entry name" value="TonB-dep_OMP_SusC/RagA_CS"/>
</dbReference>
<dbReference type="Proteomes" id="UP000199310">
    <property type="component" value="Unassembled WGS sequence"/>
</dbReference>
<evidence type="ECO:0000256" key="6">
    <source>
        <dbReference type="ARBA" id="ARBA00023237"/>
    </source>
</evidence>
<evidence type="ECO:0000256" key="7">
    <source>
        <dbReference type="PROSITE-ProRule" id="PRU01360"/>
    </source>
</evidence>
<accession>A0A1I0SCW4</accession>
<evidence type="ECO:0000256" key="4">
    <source>
        <dbReference type="ARBA" id="ARBA00022692"/>
    </source>
</evidence>
<comment type="subcellular location">
    <subcellularLocation>
        <location evidence="1 7">Cell outer membrane</location>
        <topology evidence="1 7">Multi-pass membrane protein</topology>
    </subcellularLocation>
</comment>
<name>A0A1I0SCW4_9BACT</name>
<evidence type="ECO:0000256" key="3">
    <source>
        <dbReference type="ARBA" id="ARBA00022452"/>
    </source>
</evidence>
<dbReference type="PROSITE" id="PS52016">
    <property type="entry name" value="TONB_DEPENDENT_REC_3"/>
    <property type="match status" value="1"/>
</dbReference>
<dbReference type="InterPro" id="IPR039426">
    <property type="entry name" value="TonB-dep_rcpt-like"/>
</dbReference>
<evidence type="ECO:0000256" key="2">
    <source>
        <dbReference type="ARBA" id="ARBA00022448"/>
    </source>
</evidence>
<dbReference type="Pfam" id="PF13715">
    <property type="entry name" value="CarbopepD_reg_2"/>
    <property type="match status" value="1"/>
</dbReference>
<dbReference type="AlphaFoldDB" id="A0A1I0SCW4"/>
<sequence length="1118" mass="124270">MYFQRSCKRWARGLCRINFLLFMKLVTFLTFTAVVQLHAAGYGQRVSLHLDHAPLKKVFREIRKQTGYDFFYSAPLLQQARAVNIQADNEPLESVLRRCFASQPFTWVLEEKTVIVKPQTLTDIRHQTADKEIKGIVTNAARQPLIGVSVRVKGGSTAAITDQDGHYHLRVNDSESILIFSCIGFLSKEIPAGNNAQLDIVLEPDEKGLSEVVVVGYGTQKKSDVTAAITTVNLQDIKNSPQPNVLSMLQGRVPGLTITQSSSEPGKAPEILVRGVGTIDGATSPLVLIDGVPGGNLALIPPSDIESFSVLKDAAAAAIYGARAANGVILVTTRKGGGQEKVSLEFNSYVGLQSPTKTPETIDSYQYATLVNEAASNEGRPAVYTPKDMELFKNGGDNDMHANTKWIDLILQKQAPIITNYLSAGGDSKLGRYFLSGEYMYQKGAVKDIDNYRRANIRANITSQLSKKLQLQLLTGYTRSSRDATDGMDGIFSSTLRASATSPVRFSDGHWGGQMFANDKYLWSTFNPVSRIAQFGPQSHITTNANINASLEYKPIQGLTLKALGSYMAATVDESVYNQRSESWDFLTKSISQTIPSSLNNYWYKDNKYDVQLTATYERNFNDHQVKLLAGYSQESWRSDKISGYRKDFITDNLYQLNAGDAASQENTGEADQWAFMSGFGRLNYSYKGKYLVEASMRYDGSSRLAPGHQWGLFPSVSAGWNLEKENFLRGWQALDLLKIRASAGRLGNAEKLGLYDWFPGITSGAYYNFNDQQVVGTKLGSPANTNLTWETTTTYNAGIDASFLNGMISFSGDVWSKRTDDILLGVPVSTIVGIAGSRITANAGKVGSHGFDFQITHHRRIGKDLQFDISFNAGSWRSWVIDLKDRATPYSTEFRPGEDLGNIYGYEAVGIINSEDQLNKYKEKQGVVPQVGMGDLEYKDQNGDGRIDYMDAVKIGNNYVKLQYGLNLSLQYKGFDFSAFFQGAGNTDRSIGSYIKSTLVNYSSPLAIHMDRWTPENHNANAMFPRLLQNFNQNQSVSSWWIRNGAYVRLKNLQIGYNLPKNLMNQWKINSLRVYVAGSNLLTWAPDAIKGFDPERDISDSWYPTFRVFSFGVNLKF</sequence>
<dbReference type="SUPFAM" id="SSF49464">
    <property type="entry name" value="Carboxypeptidase regulatory domain-like"/>
    <property type="match status" value="1"/>
</dbReference>
<dbReference type="EMBL" id="FOJG01000002">
    <property type="protein sequence ID" value="SEW55346.1"/>
    <property type="molecule type" value="Genomic_DNA"/>
</dbReference>
<evidence type="ECO:0000256" key="1">
    <source>
        <dbReference type="ARBA" id="ARBA00004571"/>
    </source>
</evidence>
<dbReference type="OrthoDB" id="9768177at2"/>
<dbReference type="Pfam" id="PF07660">
    <property type="entry name" value="STN"/>
    <property type="match status" value="1"/>
</dbReference>
<organism evidence="10 11">
    <name type="scientific">Chitinophaga arvensicola</name>
    <dbReference type="NCBI Taxonomy" id="29529"/>
    <lineage>
        <taxon>Bacteria</taxon>
        <taxon>Pseudomonadati</taxon>
        <taxon>Bacteroidota</taxon>
        <taxon>Chitinophagia</taxon>
        <taxon>Chitinophagales</taxon>
        <taxon>Chitinophagaceae</taxon>
        <taxon>Chitinophaga</taxon>
    </lineage>
</organism>
<dbReference type="InterPro" id="IPR008969">
    <property type="entry name" value="CarboxyPept-like_regulatory"/>
</dbReference>
<keyword evidence="4 7" id="KW-0812">Transmembrane</keyword>
<keyword evidence="11" id="KW-1185">Reference proteome</keyword>
<dbReference type="STRING" id="29529.SAMN04488122_6366"/>
<dbReference type="InterPro" id="IPR037066">
    <property type="entry name" value="Plug_dom_sf"/>
</dbReference>
<dbReference type="Gene3D" id="2.170.130.10">
    <property type="entry name" value="TonB-dependent receptor, plug domain"/>
    <property type="match status" value="1"/>
</dbReference>
<dbReference type="SUPFAM" id="SSF56935">
    <property type="entry name" value="Porins"/>
    <property type="match status" value="1"/>
</dbReference>
<feature type="domain" description="TonB-dependent receptor plug" evidence="9">
    <location>
        <begin position="222"/>
        <end position="328"/>
    </location>
</feature>
<keyword evidence="2 7" id="KW-0813">Transport</keyword>
<dbReference type="Pfam" id="PF07715">
    <property type="entry name" value="Plug"/>
    <property type="match status" value="1"/>
</dbReference>
<keyword evidence="6 7" id="KW-0998">Cell outer membrane</keyword>
<comment type="similarity">
    <text evidence="7">Belongs to the TonB-dependent receptor family.</text>
</comment>
<gene>
    <name evidence="10" type="ORF">SAMN04488122_6366</name>
</gene>
<protein>
    <submittedName>
        <fullName evidence="10">TonB-linked outer membrane protein, SusC/RagA family</fullName>
    </submittedName>
</protein>
<proteinExistence type="inferred from homology"/>
<evidence type="ECO:0000259" key="9">
    <source>
        <dbReference type="Pfam" id="PF07715"/>
    </source>
</evidence>
<dbReference type="GO" id="GO:0009279">
    <property type="term" value="C:cell outer membrane"/>
    <property type="evidence" value="ECO:0007669"/>
    <property type="project" value="UniProtKB-SubCell"/>
</dbReference>
<evidence type="ECO:0000313" key="11">
    <source>
        <dbReference type="Proteomes" id="UP000199310"/>
    </source>
</evidence>
<evidence type="ECO:0000256" key="5">
    <source>
        <dbReference type="ARBA" id="ARBA00023136"/>
    </source>
</evidence>
<dbReference type="Gene3D" id="2.40.170.20">
    <property type="entry name" value="TonB-dependent receptor, beta-barrel domain"/>
    <property type="match status" value="1"/>
</dbReference>
<reference evidence="11" key="1">
    <citation type="submission" date="2016-10" db="EMBL/GenBank/DDBJ databases">
        <authorList>
            <person name="Varghese N."/>
            <person name="Submissions S."/>
        </authorList>
    </citation>
    <scope>NUCLEOTIDE SEQUENCE [LARGE SCALE GENOMIC DNA]</scope>
    <source>
        <strain evidence="11">DSM 3695</strain>
    </source>
</reference>
<dbReference type="InterPro" id="IPR023996">
    <property type="entry name" value="TonB-dep_OMP_SusC/RagA"/>
</dbReference>
<dbReference type="InterPro" id="IPR036942">
    <property type="entry name" value="Beta-barrel_TonB_sf"/>
</dbReference>
<dbReference type="InterPro" id="IPR011662">
    <property type="entry name" value="Secretin/TonB_short_N"/>
</dbReference>
<keyword evidence="3 7" id="KW-1134">Transmembrane beta strand</keyword>
<dbReference type="NCBIfam" id="TIGR04056">
    <property type="entry name" value="OMP_RagA_SusC"/>
    <property type="match status" value="1"/>
</dbReference>
<keyword evidence="5 7" id="KW-0472">Membrane</keyword>
<dbReference type="Gene3D" id="2.60.40.1120">
    <property type="entry name" value="Carboxypeptidase-like, regulatory domain"/>
    <property type="match status" value="1"/>
</dbReference>
<evidence type="ECO:0000313" key="10">
    <source>
        <dbReference type="EMBL" id="SEW55346.1"/>
    </source>
</evidence>